<dbReference type="GO" id="GO:0008934">
    <property type="term" value="F:inositol monophosphate 1-phosphatase activity"/>
    <property type="evidence" value="ECO:0007669"/>
    <property type="project" value="TreeGrafter"/>
</dbReference>
<evidence type="ECO:0000313" key="6">
    <source>
        <dbReference type="EMBL" id="APT90909.1"/>
    </source>
</evidence>
<evidence type="ECO:0000256" key="3">
    <source>
        <dbReference type="ARBA" id="ARBA00022723"/>
    </source>
</evidence>
<dbReference type="Pfam" id="PF00459">
    <property type="entry name" value="Inositol_P"/>
    <property type="match status" value="1"/>
</dbReference>
<dbReference type="PANTHER" id="PTHR20854:SF4">
    <property type="entry name" value="INOSITOL-1-MONOPHOSPHATASE-RELATED"/>
    <property type="match status" value="1"/>
</dbReference>
<evidence type="ECO:0000256" key="1">
    <source>
        <dbReference type="ARBA" id="ARBA00001033"/>
    </source>
</evidence>
<dbReference type="InterPro" id="IPR000760">
    <property type="entry name" value="Inositol_monophosphatase-like"/>
</dbReference>
<gene>
    <name evidence="6" type="ORF">CSPHI_07500</name>
</gene>
<dbReference type="GO" id="GO:0046872">
    <property type="term" value="F:metal ion binding"/>
    <property type="evidence" value="ECO:0007669"/>
    <property type="project" value="UniProtKB-KW"/>
</dbReference>
<dbReference type="STRING" id="1437874.CSPHI_07500"/>
<organism evidence="6 7">
    <name type="scientific">Corynebacterium sphenisci DSM 44792</name>
    <dbReference type="NCBI Taxonomy" id="1437874"/>
    <lineage>
        <taxon>Bacteria</taxon>
        <taxon>Bacillati</taxon>
        <taxon>Actinomycetota</taxon>
        <taxon>Actinomycetes</taxon>
        <taxon>Mycobacteriales</taxon>
        <taxon>Corynebacteriaceae</taxon>
        <taxon>Corynebacterium</taxon>
    </lineage>
</organism>
<dbReference type="GO" id="GO:0007165">
    <property type="term" value="P:signal transduction"/>
    <property type="evidence" value="ECO:0007669"/>
    <property type="project" value="TreeGrafter"/>
</dbReference>
<feature type="binding site" evidence="5">
    <location>
        <position position="205"/>
    </location>
    <ligand>
        <name>Mg(2+)</name>
        <dbReference type="ChEBI" id="CHEBI:18420"/>
        <label>1</label>
        <note>catalytic</note>
    </ligand>
</feature>
<dbReference type="PANTHER" id="PTHR20854">
    <property type="entry name" value="INOSITOL MONOPHOSPHATASE"/>
    <property type="match status" value="1"/>
</dbReference>
<keyword evidence="4 5" id="KW-0460">Magnesium</keyword>
<comment type="catalytic activity">
    <reaction evidence="1">
        <text>a myo-inositol phosphate + H2O = myo-inositol + phosphate</text>
        <dbReference type="Rhea" id="RHEA:24056"/>
        <dbReference type="ChEBI" id="CHEBI:15377"/>
        <dbReference type="ChEBI" id="CHEBI:17268"/>
        <dbReference type="ChEBI" id="CHEBI:43474"/>
        <dbReference type="ChEBI" id="CHEBI:84139"/>
        <dbReference type="EC" id="3.1.3.25"/>
    </reaction>
</comment>
<keyword evidence="3 5" id="KW-0479">Metal-binding</keyword>
<proteinExistence type="predicted"/>
<feature type="binding site" evidence="5">
    <location>
        <position position="60"/>
    </location>
    <ligand>
        <name>Mg(2+)</name>
        <dbReference type="ChEBI" id="CHEBI:18420"/>
        <label>1</label>
        <note>catalytic</note>
    </ligand>
</feature>
<dbReference type="AlphaFoldDB" id="A0A1L7CYE9"/>
<keyword evidence="7" id="KW-1185">Reference proteome</keyword>
<dbReference type="SUPFAM" id="SSF56655">
    <property type="entry name" value="Carbohydrate phosphatase"/>
    <property type="match status" value="1"/>
</dbReference>
<feature type="binding site" evidence="5">
    <location>
        <position position="75"/>
    </location>
    <ligand>
        <name>Mg(2+)</name>
        <dbReference type="ChEBI" id="CHEBI:18420"/>
        <label>1</label>
        <note>catalytic</note>
    </ligand>
</feature>
<dbReference type="GO" id="GO:0006020">
    <property type="term" value="P:inositol metabolic process"/>
    <property type="evidence" value="ECO:0007669"/>
    <property type="project" value="TreeGrafter"/>
</dbReference>
<dbReference type="PRINTS" id="PR00377">
    <property type="entry name" value="IMPHPHTASES"/>
</dbReference>
<dbReference type="EC" id="3.1.3.25" evidence="2"/>
<accession>A0A1L7CYE9</accession>
<sequence>MLAAAEAAVDEAAAVFRANLGADPLITKARGDFATEIDLAIERLLRDRLGAATGLPVYGEEFGGDADSATGWVVDPIDGTTNYAAGFPACAILVALMHRGEPVVAVADLPLMGLRLTAVRGGGTRRNGEEVTLAETPGRPVAIAFGSVIARRDGTFPRGWRQSLLSAVGESFPTIRISGSVGVDLACTAGGAFAGTVTFSPNLWDNAAGVLLIREAGGVVTDVAGRPWTPRSVGVLAGTPTVHARLREIIAGLQPPADFRA</sequence>
<comment type="cofactor">
    <cofactor evidence="5">
        <name>Mg(2+)</name>
        <dbReference type="ChEBI" id="CHEBI:18420"/>
    </cofactor>
</comment>
<evidence type="ECO:0000313" key="7">
    <source>
        <dbReference type="Proteomes" id="UP000185469"/>
    </source>
</evidence>
<evidence type="ECO:0000256" key="4">
    <source>
        <dbReference type="ARBA" id="ARBA00022842"/>
    </source>
</evidence>
<dbReference type="GO" id="GO:0046854">
    <property type="term" value="P:phosphatidylinositol phosphate biosynthetic process"/>
    <property type="evidence" value="ECO:0007669"/>
    <property type="project" value="InterPro"/>
</dbReference>
<dbReference type="CDD" id="cd01637">
    <property type="entry name" value="IMPase_like"/>
    <property type="match status" value="1"/>
</dbReference>
<dbReference type="PROSITE" id="PS00630">
    <property type="entry name" value="IMP_2"/>
    <property type="match status" value="1"/>
</dbReference>
<feature type="binding site" evidence="5">
    <location>
        <position position="77"/>
    </location>
    <ligand>
        <name>Mg(2+)</name>
        <dbReference type="ChEBI" id="CHEBI:18420"/>
        <label>1</label>
        <note>catalytic</note>
    </ligand>
</feature>
<name>A0A1L7CYE9_9CORY</name>
<dbReference type="EMBL" id="CP009248">
    <property type="protein sequence ID" value="APT90909.1"/>
    <property type="molecule type" value="Genomic_DNA"/>
</dbReference>
<feature type="binding site" evidence="5">
    <location>
        <position position="78"/>
    </location>
    <ligand>
        <name>Mg(2+)</name>
        <dbReference type="ChEBI" id="CHEBI:18420"/>
        <label>1</label>
        <note>catalytic</note>
    </ligand>
</feature>
<dbReference type="InterPro" id="IPR020550">
    <property type="entry name" value="Inositol_monophosphatase_CS"/>
</dbReference>
<protein>
    <recommendedName>
        <fullName evidence="2">inositol-phosphate phosphatase</fullName>
        <ecNumber evidence="2">3.1.3.25</ecNumber>
    </recommendedName>
</protein>
<reference evidence="6 7" key="1">
    <citation type="submission" date="2014-08" db="EMBL/GenBank/DDBJ databases">
        <title>Complete genome sequence of Corynebacterium sphenisci CECT 5990(T) (=DSM 44792(T)), isolated from healthy wild penguins.</title>
        <authorList>
            <person name="Ruckert C."/>
            <person name="Albersmeier A."/>
            <person name="Winkler A."/>
            <person name="Kalinowski J."/>
        </authorList>
    </citation>
    <scope>NUCLEOTIDE SEQUENCE [LARGE SCALE GENOMIC DNA]</scope>
    <source>
        <strain evidence="6 7">DSM 44792</strain>
    </source>
</reference>
<dbReference type="Proteomes" id="UP000185469">
    <property type="component" value="Chromosome"/>
</dbReference>
<dbReference type="Gene3D" id="3.40.190.80">
    <property type="match status" value="1"/>
</dbReference>
<evidence type="ECO:0000256" key="2">
    <source>
        <dbReference type="ARBA" id="ARBA00013106"/>
    </source>
</evidence>
<dbReference type="Gene3D" id="3.30.540.10">
    <property type="entry name" value="Fructose-1,6-Bisphosphatase, subunit A, domain 1"/>
    <property type="match status" value="1"/>
</dbReference>
<dbReference type="KEGG" id="csph:CSPHI_07500"/>
<evidence type="ECO:0000256" key="5">
    <source>
        <dbReference type="PIRSR" id="PIRSR600760-2"/>
    </source>
</evidence>